<protein>
    <submittedName>
        <fullName evidence="2">Uncharacterized protein</fullName>
    </submittedName>
</protein>
<proteinExistence type="predicted"/>
<feature type="region of interest" description="Disordered" evidence="1">
    <location>
        <begin position="75"/>
        <end position="125"/>
    </location>
</feature>
<keyword evidence="3" id="KW-1185">Reference proteome</keyword>
<evidence type="ECO:0000256" key="1">
    <source>
        <dbReference type="SAM" id="MobiDB-lite"/>
    </source>
</evidence>
<dbReference type="PATRIC" id="fig|269796.9.peg.2182"/>
<reference evidence="2 3" key="1">
    <citation type="journal article" date="2011" name="Stand. Genomic Sci.">
        <title>Complete genome sequence of Rhodospirillum rubrum type strain (S1).</title>
        <authorList>
            <person name="Munk A.C."/>
            <person name="Copeland A."/>
            <person name="Lucas S."/>
            <person name="Lapidus A."/>
            <person name="Del Rio T.G."/>
            <person name="Barry K."/>
            <person name="Detter J.C."/>
            <person name="Hammon N."/>
            <person name="Israni S."/>
            <person name="Pitluck S."/>
            <person name="Brettin T."/>
            <person name="Bruce D."/>
            <person name="Han C."/>
            <person name="Tapia R."/>
            <person name="Gilna P."/>
            <person name="Schmutz J."/>
            <person name="Larimer F."/>
            <person name="Land M."/>
            <person name="Kyrpides N.C."/>
            <person name="Mavromatis K."/>
            <person name="Richardson P."/>
            <person name="Rohde M."/>
            <person name="Goker M."/>
            <person name="Klenk H.P."/>
            <person name="Zhang Y."/>
            <person name="Roberts G.P."/>
            <person name="Reslewic S."/>
            <person name="Schwartz D.C."/>
        </authorList>
    </citation>
    <scope>NUCLEOTIDE SEQUENCE [LARGE SCALE GENOMIC DNA]</scope>
    <source>
        <strain evidence="3">ATCC 11170 / ATH 1.1.1 / DSM 467 / LMG 4362 / NCIMB 8255 / S1</strain>
    </source>
</reference>
<sequence>MAEIPLPSAPLASASTGLFKSFGVTSATAWVPLANPLAPDPPRSEEASAGMPVSPQDLFAAALIAAIAPRSLPRTALASSQRPPLSADQSPLTAASRDRAFNEGDWLGFEDGTAPPTLVSRGNRAYSLSDHLDRPIFA</sequence>
<feature type="compositionally biased region" description="Polar residues" evidence="1">
    <location>
        <begin position="77"/>
        <end position="93"/>
    </location>
</feature>
<name>Q2RSK3_RHORT</name>
<feature type="region of interest" description="Disordered" evidence="1">
    <location>
        <begin position="33"/>
        <end position="52"/>
    </location>
</feature>
<dbReference type="HOGENOM" id="CLU_1853683_0_0_5"/>
<accession>Q2RSK3</accession>
<dbReference type="EnsemblBacteria" id="ABC22892">
    <property type="protein sequence ID" value="ABC22892"/>
    <property type="gene ID" value="Rru_A2092"/>
</dbReference>
<evidence type="ECO:0000313" key="3">
    <source>
        <dbReference type="Proteomes" id="UP000001929"/>
    </source>
</evidence>
<dbReference type="KEGG" id="rru:Rru_A2092"/>
<dbReference type="EMBL" id="CP000230">
    <property type="protein sequence ID" value="ABC22892.1"/>
    <property type="molecule type" value="Genomic_DNA"/>
</dbReference>
<evidence type="ECO:0000313" key="2">
    <source>
        <dbReference type="EMBL" id="ABC22892.1"/>
    </source>
</evidence>
<dbReference type="AlphaFoldDB" id="Q2RSK3"/>
<dbReference type="Proteomes" id="UP000001929">
    <property type="component" value="Chromosome"/>
</dbReference>
<dbReference type="STRING" id="269796.Rru_A2092"/>
<organism evidence="2 3">
    <name type="scientific">Rhodospirillum rubrum (strain ATCC 11170 / ATH 1.1.1 / DSM 467 / LMG 4362 / NCIMB 8255 / S1)</name>
    <dbReference type="NCBI Taxonomy" id="269796"/>
    <lineage>
        <taxon>Bacteria</taxon>
        <taxon>Pseudomonadati</taxon>
        <taxon>Pseudomonadota</taxon>
        <taxon>Alphaproteobacteria</taxon>
        <taxon>Rhodospirillales</taxon>
        <taxon>Rhodospirillaceae</taxon>
        <taxon>Rhodospirillum</taxon>
    </lineage>
</organism>
<gene>
    <name evidence="2" type="ordered locus">Rru_A2092</name>
</gene>
<dbReference type="RefSeq" id="WP_011389845.1">
    <property type="nucleotide sequence ID" value="NC_007643.1"/>
</dbReference>